<organism evidence="1 2">
    <name type="scientific">Lindgomyces ingoldianus</name>
    <dbReference type="NCBI Taxonomy" id="673940"/>
    <lineage>
        <taxon>Eukaryota</taxon>
        <taxon>Fungi</taxon>
        <taxon>Dikarya</taxon>
        <taxon>Ascomycota</taxon>
        <taxon>Pezizomycotina</taxon>
        <taxon>Dothideomycetes</taxon>
        <taxon>Pleosporomycetidae</taxon>
        <taxon>Pleosporales</taxon>
        <taxon>Lindgomycetaceae</taxon>
        <taxon>Lindgomyces</taxon>
    </lineage>
</organism>
<sequence>MDTASSYVDVVTSVSTILEEFSHPFTIVGQAANRWMGSNGCYDDAIDLLLRDDQLTPITLALVQSGEWDYFDLHKDRQDDEDCYPEFLEYGHDADQVLERKVGPNDIWCFLYIRIWSEKAFHLKVDGVSWFKAPNLFTGWPTVVEDRFHPAADRTDGWFFGPNLLSRCDQSRLSPHPLDGISILVPSIPSYLNAMVYHATQYKTAKPQLSFMSKWQIRNLTRYLYLELPECRHRVLLEVDADAEQFLGQFFDKYKRKPLFNINKSGEVVEIKPWSHGIYSAFLALVFVGILPTLIYYYRHSQALGCVRSFLPSYVAIGVPSSLKEALSKRIVYFSLLSFILPFFFQTLHKLQHPYSHPTPSRIASLIVRPAFRFSNMPHPTKPISDPMKAALLEYFQASIDLTEDVDIAGSVEAITAFRAAIDWGGTRFHICPGETIEFDSRLKFRVRLELLQLGGPFVESVSAVELLGGFVAGLPDLIWNRAKTIVGRGEDGDIADFKFLLAEAEKPGLTISLRDDDMREVLEEAGEELTERERSLLQSLMKPPLKDSEIHYQAKPGSFSMLSLRTAALMIIAFLNPARPIRLSRDLLPLVVDRVNEFL</sequence>
<comment type="caution">
    <text evidence="1">The sequence shown here is derived from an EMBL/GenBank/DDBJ whole genome shotgun (WGS) entry which is preliminary data.</text>
</comment>
<keyword evidence="2" id="KW-1185">Reference proteome</keyword>
<reference evidence="1" key="1">
    <citation type="journal article" date="2020" name="Stud. Mycol.">
        <title>101 Dothideomycetes genomes: a test case for predicting lifestyles and emergence of pathogens.</title>
        <authorList>
            <person name="Haridas S."/>
            <person name="Albert R."/>
            <person name="Binder M."/>
            <person name="Bloem J."/>
            <person name="Labutti K."/>
            <person name="Salamov A."/>
            <person name="Andreopoulos B."/>
            <person name="Baker S."/>
            <person name="Barry K."/>
            <person name="Bills G."/>
            <person name="Bluhm B."/>
            <person name="Cannon C."/>
            <person name="Castanera R."/>
            <person name="Culley D."/>
            <person name="Daum C."/>
            <person name="Ezra D."/>
            <person name="Gonzalez J."/>
            <person name="Henrissat B."/>
            <person name="Kuo A."/>
            <person name="Liang C."/>
            <person name="Lipzen A."/>
            <person name="Lutzoni F."/>
            <person name="Magnuson J."/>
            <person name="Mondo S."/>
            <person name="Nolan M."/>
            <person name="Ohm R."/>
            <person name="Pangilinan J."/>
            <person name="Park H.-J."/>
            <person name="Ramirez L."/>
            <person name="Alfaro M."/>
            <person name="Sun H."/>
            <person name="Tritt A."/>
            <person name="Yoshinaga Y."/>
            <person name="Zwiers L.-H."/>
            <person name="Turgeon B."/>
            <person name="Goodwin S."/>
            <person name="Spatafora J."/>
            <person name="Crous P."/>
            <person name="Grigoriev I."/>
        </authorList>
    </citation>
    <scope>NUCLEOTIDE SEQUENCE</scope>
    <source>
        <strain evidence="1">ATCC 200398</strain>
    </source>
</reference>
<dbReference type="Proteomes" id="UP000799755">
    <property type="component" value="Unassembled WGS sequence"/>
</dbReference>
<proteinExistence type="predicted"/>
<evidence type="ECO:0000313" key="2">
    <source>
        <dbReference type="Proteomes" id="UP000799755"/>
    </source>
</evidence>
<dbReference type="EMBL" id="MU003534">
    <property type="protein sequence ID" value="KAF2464682.1"/>
    <property type="molecule type" value="Genomic_DNA"/>
</dbReference>
<protein>
    <submittedName>
        <fullName evidence="1">Uncharacterized protein</fullName>
    </submittedName>
</protein>
<name>A0ACB6QE95_9PLEO</name>
<gene>
    <name evidence="1" type="ORF">BDR25DRAFT_396574</name>
</gene>
<accession>A0ACB6QE95</accession>
<evidence type="ECO:0000313" key="1">
    <source>
        <dbReference type="EMBL" id="KAF2464682.1"/>
    </source>
</evidence>